<dbReference type="STRING" id="1151754.M9M882"/>
<dbReference type="Gene3D" id="3.60.20.30">
    <property type="entry name" value="(Glycosyl)asparaginase"/>
    <property type="match status" value="1"/>
</dbReference>
<evidence type="ECO:0000313" key="4">
    <source>
        <dbReference type="EMBL" id="GAC77520.1"/>
    </source>
</evidence>
<organism evidence="4 5">
    <name type="scientific">Pseudozyma antarctica (strain T-34)</name>
    <name type="common">Yeast</name>
    <name type="synonym">Candida antarctica</name>
    <dbReference type="NCBI Taxonomy" id="1151754"/>
    <lineage>
        <taxon>Eukaryota</taxon>
        <taxon>Fungi</taxon>
        <taxon>Dikarya</taxon>
        <taxon>Basidiomycota</taxon>
        <taxon>Ustilaginomycotina</taxon>
        <taxon>Ustilaginomycetes</taxon>
        <taxon>Ustilaginales</taxon>
        <taxon>Ustilaginaceae</taxon>
        <taxon>Moesziomyces</taxon>
    </lineage>
</organism>
<dbReference type="Proteomes" id="UP000011976">
    <property type="component" value="Unassembled WGS sequence"/>
</dbReference>
<dbReference type="OrthoDB" id="2262349at2759"/>
<evidence type="ECO:0000256" key="3">
    <source>
        <dbReference type="PIRSR" id="PIRSR600246-3"/>
    </source>
</evidence>
<dbReference type="PANTHER" id="PTHR10188:SF43">
    <property type="entry name" value="ASPARAGINASE (EUROFUNG)"/>
    <property type="match status" value="1"/>
</dbReference>
<evidence type="ECO:0000313" key="5">
    <source>
        <dbReference type="Proteomes" id="UP000011976"/>
    </source>
</evidence>
<dbReference type="SUPFAM" id="SSF56235">
    <property type="entry name" value="N-terminal nucleophile aminohydrolases (Ntn hydrolases)"/>
    <property type="match status" value="1"/>
</dbReference>
<gene>
    <name evidence="4" type="ORF">PANT_26c00091</name>
</gene>
<feature type="active site" description="Nucleophile" evidence="1">
    <location>
        <position position="272"/>
    </location>
</feature>
<feature type="binding site" evidence="2">
    <location>
        <begin position="300"/>
        <end position="303"/>
    </location>
    <ligand>
        <name>substrate</name>
    </ligand>
</feature>
<name>M9M882_PSEA3</name>
<accession>M9M882</accession>
<dbReference type="InterPro" id="IPR029055">
    <property type="entry name" value="Ntn_hydrolases_N"/>
</dbReference>
<sequence>MKRWRQLRRHVLRTRRSSQGLARPSVQVSDLPLDSHLATALGMPAAKDMEKAQRAHIVALVIHGGAGGTTTPDMPADLLEAYRNRLRSVLTTTYAAEHASSLDAVCHAVEQLEDSPLFNAGKGAVFDLAGNTVCECSLMTTQPHLNSNTVAVTGVERTKNPIALARVLMEKNKELGGHAFYSGEAAEQAGWKYGTKQVGKRYYWTKRRWNEHKRGLDKIQQGGSKHECCLDGEEDEDLPAYSQDAADKMEEHEDQAVFDRYANMSDFLPQGTVGAVALDSNGHLSVATSTGGKTNKFPGRIGDTPSVGSGFLADSWTSTALHRHQRSWLVRVVQRVLLRAPPAGKAGKEQGVAISGTGDGDFFLRTCFASSIADRIRFANVPVEQAIKAAMAEIVGLYGKPKGVGGAIVLDGDGNAYFPVAAATMNRGLISKHTGFRPRIAIFDHEKLA</sequence>
<dbReference type="EMBL" id="DF196792">
    <property type="protein sequence ID" value="GAC77520.1"/>
    <property type="molecule type" value="Genomic_DNA"/>
</dbReference>
<dbReference type="Pfam" id="PF01112">
    <property type="entry name" value="Asparaginase_2"/>
    <property type="match status" value="2"/>
</dbReference>
<dbReference type="GO" id="GO:0016787">
    <property type="term" value="F:hydrolase activity"/>
    <property type="evidence" value="ECO:0007669"/>
    <property type="project" value="InterPro"/>
</dbReference>
<feature type="site" description="Cleavage; by autolysis" evidence="3">
    <location>
        <begin position="271"/>
        <end position="272"/>
    </location>
</feature>
<evidence type="ECO:0000256" key="1">
    <source>
        <dbReference type="PIRSR" id="PIRSR600246-1"/>
    </source>
</evidence>
<dbReference type="CDD" id="cd04701">
    <property type="entry name" value="Asparaginase_2"/>
    <property type="match status" value="1"/>
</dbReference>
<evidence type="ECO:0000256" key="2">
    <source>
        <dbReference type="PIRSR" id="PIRSR600246-2"/>
    </source>
</evidence>
<proteinExistence type="predicted"/>
<dbReference type="AlphaFoldDB" id="M9M882"/>
<protein>
    <submittedName>
        <fullName evidence="4">Asparaginase</fullName>
    </submittedName>
</protein>
<reference evidence="5" key="1">
    <citation type="journal article" date="2013" name="Genome Announc.">
        <title>Genome sequence of the basidiomycetous yeast Pseudozyma antarctica T-34, a producer of the glycolipid biosurfactants mannosylerythritol lipids.</title>
        <authorList>
            <person name="Morita T."/>
            <person name="Koike H."/>
            <person name="Koyama Y."/>
            <person name="Hagiwara H."/>
            <person name="Ito E."/>
            <person name="Fukuoka T."/>
            <person name="Imura T."/>
            <person name="Machida M."/>
            <person name="Kitamoto D."/>
        </authorList>
    </citation>
    <scope>NUCLEOTIDE SEQUENCE [LARGE SCALE GENOMIC DNA]</scope>
    <source>
        <strain evidence="5">T-34</strain>
    </source>
</reference>
<dbReference type="PANTHER" id="PTHR10188">
    <property type="entry name" value="L-ASPARAGINASE"/>
    <property type="match status" value="1"/>
</dbReference>
<feature type="binding site" evidence="2">
    <location>
        <begin position="357"/>
        <end position="360"/>
    </location>
    <ligand>
        <name>substrate</name>
    </ligand>
</feature>
<dbReference type="GO" id="GO:0005737">
    <property type="term" value="C:cytoplasm"/>
    <property type="evidence" value="ECO:0007669"/>
    <property type="project" value="TreeGrafter"/>
</dbReference>
<dbReference type="InterPro" id="IPR000246">
    <property type="entry name" value="Peptidase_T2"/>
</dbReference>